<gene>
    <name evidence="4" type="ORF">DLD77_01910</name>
</gene>
<keyword evidence="1" id="KW-0472">Membrane</keyword>
<feature type="domain" description="Cell wall-active antibiotics response LiaF-like C-terminal" evidence="2">
    <location>
        <begin position="150"/>
        <end position="208"/>
    </location>
</feature>
<dbReference type="EMBL" id="CP029600">
    <property type="protein sequence ID" value="AWO00543.1"/>
    <property type="molecule type" value="Genomic_DNA"/>
</dbReference>
<reference evidence="4 5" key="1">
    <citation type="submission" date="2018-05" db="EMBL/GenBank/DDBJ databases">
        <title>Chitinophaga sp. nov., isolated from rhizosphere soil of Alhagi.</title>
        <authorList>
            <person name="Liu Y."/>
        </authorList>
    </citation>
    <scope>NUCLEOTIDE SEQUENCE [LARGE SCALE GENOMIC DNA]</scope>
    <source>
        <strain evidence="4 5">T22</strain>
    </source>
</reference>
<organism evidence="4 5">
    <name type="scientific">Chitinophaga alhagiae</name>
    <dbReference type="NCBI Taxonomy" id="2203219"/>
    <lineage>
        <taxon>Bacteria</taxon>
        <taxon>Pseudomonadati</taxon>
        <taxon>Bacteroidota</taxon>
        <taxon>Chitinophagia</taxon>
        <taxon>Chitinophagales</taxon>
        <taxon>Chitinophagaceae</taxon>
        <taxon>Chitinophaga</taxon>
    </lineage>
</organism>
<evidence type="ECO:0008006" key="6">
    <source>
        <dbReference type="Google" id="ProtNLM"/>
    </source>
</evidence>
<dbReference type="InterPro" id="IPR054331">
    <property type="entry name" value="LiaF_TM"/>
</dbReference>
<feature type="domain" description="LiaF transmembrane" evidence="3">
    <location>
        <begin position="16"/>
        <end position="109"/>
    </location>
</feature>
<evidence type="ECO:0000313" key="4">
    <source>
        <dbReference type="EMBL" id="AWO00543.1"/>
    </source>
</evidence>
<sequence>MGRYNRLPDNSNSGLWGGVIVLVIGLVFLLRKMDLHLPDWVFSWPMLLILIGFVMGAKNKFQGAGWFILTFVGVVFLLNDMLPFEWHLQRFFWPIILIVIGLYMISRASSRSKRYEEIIADGSSTASREDFLQSTTIFSGTNKVILSKNFQGGNITTMFGGTELNFMQADINGEAVLDITIMFGGVELVVPSHWDVKLDVNTIFGGIEDKRTIVPASANKVLVLKGSCTFGGIDLKSY</sequence>
<dbReference type="Proteomes" id="UP000246099">
    <property type="component" value="Chromosome"/>
</dbReference>
<feature type="transmembrane region" description="Helical" evidence="1">
    <location>
        <begin position="12"/>
        <end position="29"/>
    </location>
</feature>
<protein>
    <recommendedName>
        <fullName evidence="6">Cell wall-active antibiotics response LiaF-like C-terminal domain-containing protein</fullName>
    </recommendedName>
</protein>
<accession>A0ABM6W9I7</accession>
<dbReference type="Pfam" id="PF22570">
    <property type="entry name" value="LiaF-TM"/>
    <property type="match status" value="1"/>
</dbReference>
<feature type="transmembrane region" description="Helical" evidence="1">
    <location>
        <begin position="64"/>
        <end position="82"/>
    </location>
</feature>
<dbReference type="RefSeq" id="WP_119076118.1">
    <property type="nucleotide sequence ID" value="NZ_CP029600.1"/>
</dbReference>
<feature type="transmembrane region" description="Helical" evidence="1">
    <location>
        <begin position="88"/>
        <end position="105"/>
    </location>
</feature>
<dbReference type="Pfam" id="PF09922">
    <property type="entry name" value="LiaF-like_C"/>
    <property type="match status" value="1"/>
</dbReference>
<proteinExistence type="predicted"/>
<dbReference type="InterPro" id="IPR024425">
    <property type="entry name" value="LiaF-like_C"/>
</dbReference>
<keyword evidence="1" id="KW-0812">Transmembrane</keyword>
<dbReference type="PANTHER" id="PTHR40763">
    <property type="entry name" value="MEMBRANE PROTEIN-RELATED"/>
    <property type="match status" value="1"/>
</dbReference>
<feature type="transmembrane region" description="Helical" evidence="1">
    <location>
        <begin position="41"/>
        <end position="57"/>
    </location>
</feature>
<keyword evidence="1" id="KW-1133">Transmembrane helix</keyword>
<evidence type="ECO:0000259" key="3">
    <source>
        <dbReference type="Pfam" id="PF22570"/>
    </source>
</evidence>
<evidence type="ECO:0000256" key="1">
    <source>
        <dbReference type="SAM" id="Phobius"/>
    </source>
</evidence>
<evidence type="ECO:0000313" key="5">
    <source>
        <dbReference type="Proteomes" id="UP000246099"/>
    </source>
</evidence>
<keyword evidence="5" id="KW-1185">Reference proteome</keyword>
<evidence type="ECO:0000259" key="2">
    <source>
        <dbReference type="Pfam" id="PF09922"/>
    </source>
</evidence>
<dbReference type="PANTHER" id="PTHR40763:SF5">
    <property type="entry name" value="MEMBRANE PROTEIN"/>
    <property type="match status" value="1"/>
</dbReference>
<name>A0ABM6W9I7_9BACT</name>